<name>A0A645E1M9_9ZZZZ</name>
<comment type="caution">
    <text evidence="1">The sequence shown here is derived from an EMBL/GenBank/DDBJ whole genome shotgun (WGS) entry which is preliminary data.</text>
</comment>
<dbReference type="AlphaFoldDB" id="A0A645E1M9"/>
<reference evidence="1" key="1">
    <citation type="submission" date="2019-08" db="EMBL/GenBank/DDBJ databases">
        <authorList>
            <person name="Kucharzyk K."/>
            <person name="Murdoch R.W."/>
            <person name="Higgins S."/>
            <person name="Loffler F."/>
        </authorList>
    </citation>
    <scope>NUCLEOTIDE SEQUENCE</scope>
</reference>
<dbReference type="EMBL" id="VSSQ01041949">
    <property type="protein sequence ID" value="MPM95459.1"/>
    <property type="molecule type" value="Genomic_DNA"/>
</dbReference>
<protein>
    <submittedName>
        <fullName evidence="1">Uncharacterized protein</fullName>
    </submittedName>
</protein>
<organism evidence="1">
    <name type="scientific">bioreactor metagenome</name>
    <dbReference type="NCBI Taxonomy" id="1076179"/>
    <lineage>
        <taxon>unclassified sequences</taxon>
        <taxon>metagenomes</taxon>
        <taxon>ecological metagenomes</taxon>
    </lineage>
</organism>
<gene>
    <name evidence="1" type="ORF">SDC9_142613</name>
</gene>
<proteinExistence type="predicted"/>
<evidence type="ECO:0000313" key="1">
    <source>
        <dbReference type="EMBL" id="MPM95459.1"/>
    </source>
</evidence>
<accession>A0A645E1M9</accession>
<sequence>MRVQELLELSTALVDFVHWIFLVRQAFERLRAMSFTHQVQVFHQTVMAFLSIMDKGCPWLDMMKECLQRFLGGCLSVPLDGTENMAGEIASYPYADLVS</sequence>